<dbReference type="Pfam" id="PF17770">
    <property type="entry name" value="RNase_J_C"/>
    <property type="match status" value="1"/>
</dbReference>
<keyword evidence="2" id="KW-0540">Nuclease</keyword>
<dbReference type="GO" id="GO:0046872">
    <property type="term" value="F:metal ion binding"/>
    <property type="evidence" value="ECO:0007669"/>
    <property type="project" value="InterPro"/>
</dbReference>
<keyword evidence="1" id="KW-0963">Cytoplasm</keyword>
<accession>A0A1F4UHA8</accession>
<dbReference type="InterPro" id="IPR041636">
    <property type="entry name" value="RNase_J_C"/>
</dbReference>
<dbReference type="PANTHER" id="PTHR43694">
    <property type="entry name" value="RIBONUCLEASE J"/>
    <property type="match status" value="1"/>
</dbReference>
<evidence type="ECO:0000256" key="4">
    <source>
        <dbReference type="ARBA" id="ARBA00022884"/>
    </source>
</evidence>
<dbReference type="Gene3D" id="3.10.20.580">
    <property type="match status" value="1"/>
</dbReference>
<dbReference type="Proteomes" id="UP000177434">
    <property type="component" value="Unassembled WGS sequence"/>
</dbReference>
<sequence>MNKINKRFFKRDEELKLCTLSGTAEIGRNCNFVEMGNEIIIVDAGYSFPGQEMYGIDYLIPNLKYLKKNKKKVKAILITHGHLDHTGALRWMLPDLDFPPIYAGDFAKALIEERLEEYNLKGKTKITGVNRSTTLKIGNNFKATFVGINHSIPDAFSIFLQTPKGNIFFSGDYKIDTQPTNELEADYEKLKSLRGRVDIALMDSTNASNVGRSPSETEVYNNLEKVIAKVEGRVIVAAFSSLLTRLYSLFEIAKRTNRKIVISGRSLEQTISIASRQGYIKIPQGLLIKEREINKYRDNELMILSTGSQGEKYAALNRISQGTHKYIKIKKGDLVLMSSSEIPENVSSIEKMTDRLISLGADLIKDTIETKIHSTGHGNQEDMKIMLDLIRPNTVMPIHGPLTFRYFNKKNYVSWGMKDEDVYLTDDGVVWVFNGKSWIKGKPVESKPILIDGLGVGDTGEIVLKDREQLSEYGMFVVVLNLSTQTHRLMGKPQFVSRGFIYMKKSQEMLKEIQTIIYDVHRDWEQKSKASKKYVYDTLKESMEKEIGKYIYKKTEREPIILIVTV</sequence>
<feature type="domain" description="Metallo-beta-lactamase" evidence="5">
    <location>
        <begin position="27"/>
        <end position="223"/>
    </location>
</feature>
<evidence type="ECO:0000256" key="1">
    <source>
        <dbReference type="ARBA" id="ARBA00022490"/>
    </source>
</evidence>
<dbReference type="InterPro" id="IPR055132">
    <property type="entry name" value="RNase_J_b_CASP"/>
</dbReference>
<keyword evidence="3" id="KW-0269">Exonuclease</keyword>
<comment type="caution">
    <text evidence="6">The sequence shown here is derived from an EMBL/GenBank/DDBJ whole genome shotgun (WGS) entry which is preliminary data.</text>
</comment>
<dbReference type="NCBIfam" id="TIGR00649">
    <property type="entry name" value="MG423"/>
    <property type="match status" value="1"/>
</dbReference>
<dbReference type="Gene3D" id="3.40.50.10710">
    <property type="entry name" value="Metallo-hydrolase/oxidoreductase"/>
    <property type="match status" value="1"/>
</dbReference>
<evidence type="ECO:0000313" key="6">
    <source>
        <dbReference type="EMBL" id="OGC44299.1"/>
    </source>
</evidence>
<evidence type="ECO:0000313" key="7">
    <source>
        <dbReference type="Proteomes" id="UP000177434"/>
    </source>
</evidence>
<dbReference type="EMBL" id="MEUN01000068">
    <property type="protein sequence ID" value="OGC44299.1"/>
    <property type="molecule type" value="Genomic_DNA"/>
</dbReference>
<protein>
    <recommendedName>
        <fullName evidence="5">Metallo-beta-lactamase domain-containing protein</fullName>
    </recommendedName>
</protein>
<dbReference type="SUPFAM" id="SSF56281">
    <property type="entry name" value="Metallo-hydrolase/oxidoreductase"/>
    <property type="match status" value="1"/>
</dbReference>
<dbReference type="InterPro" id="IPR004613">
    <property type="entry name" value="RNase_J"/>
</dbReference>
<dbReference type="InterPro" id="IPR001279">
    <property type="entry name" value="Metallo-B-lactamas"/>
</dbReference>
<keyword evidence="4" id="KW-0694">RNA-binding</keyword>
<dbReference type="AlphaFoldDB" id="A0A1F4UHA8"/>
<dbReference type="GO" id="GO:0004527">
    <property type="term" value="F:exonuclease activity"/>
    <property type="evidence" value="ECO:0007669"/>
    <property type="project" value="UniProtKB-KW"/>
</dbReference>
<dbReference type="PANTHER" id="PTHR43694:SF1">
    <property type="entry name" value="RIBONUCLEASE J"/>
    <property type="match status" value="1"/>
</dbReference>
<name>A0A1F4UHA8_9BACT</name>
<gene>
    <name evidence="6" type="ORF">A2400_01650</name>
</gene>
<dbReference type="GO" id="GO:0003723">
    <property type="term" value="F:RNA binding"/>
    <property type="evidence" value="ECO:0007669"/>
    <property type="project" value="UniProtKB-KW"/>
</dbReference>
<dbReference type="Pfam" id="PF00753">
    <property type="entry name" value="Lactamase_B"/>
    <property type="match status" value="1"/>
</dbReference>
<dbReference type="InterPro" id="IPR036866">
    <property type="entry name" value="RibonucZ/Hydroxyglut_hydro"/>
</dbReference>
<dbReference type="InterPro" id="IPR042173">
    <property type="entry name" value="RNase_J_2"/>
</dbReference>
<dbReference type="SMART" id="SM00849">
    <property type="entry name" value="Lactamase_B"/>
    <property type="match status" value="1"/>
</dbReference>
<dbReference type="Gene3D" id="3.60.15.10">
    <property type="entry name" value="Ribonuclease Z/Hydroxyacylglutathione hydrolase-like"/>
    <property type="match status" value="1"/>
</dbReference>
<evidence type="ECO:0000256" key="2">
    <source>
        <dbReference type="ARBA" id="ARBA00022722"/>
    </source>
</evidence>
<proteinExistence type="predicted"/>
<evidence type="ECO:0000259" key="5">
    <source>
        <dbReference type="SMART" id="SM00849"/>
    </source>
</evidence>
<keyword evidence="3" id="KW-0378">Hydrolase</keyword>
<organism evidence="6 7">
    <name type="scientific">candidate division WS6 bacterium RIFOXYB1_FULL_33_14</name>
    <dbReference type="NCBI Taxonomy" id="1817896"/>
    <lineage>
        <taxon>Bacteria</taxon>
        <taxon>Candidatus Dojkabacteria</taxon>
    </lineage>
</organism>
<dbReference type="Pfam" id="PF22505">
    <property type="entry name" value="RNase_J_b_CASP"/>
    <property type="match status" value="1"/>
</dbReference>
<dbReference type="CDD" id="cd07714">
    <property type="entry name" value="RNaseJ_MBL-fold"/>
    <property type="match status" value="1"/>
</dbReference>
<evidence type="ECO:0000256" key="3">
    <source>
        <dbReference type="ARBA" id="ARBA00022839"/>
    </source>
</evidence>
<reference evidence="6 7" key="1">
    <citation type="journal article" date="2016" name="Nat. Commun.">
        <title>Thousands of microbial genomes shed light on interconnected biogeochemical processes in an aquifer system.</title>
        <authorList>
            <person name="Anantharaman K."/>
            <person name="Brown C.T."/>
            <person name="Hug L.A."/>
            <person name="Sharon I."/>
            <person name="Castelle C.J."/>
            <person name="Probst A.J."/>
            <person name="Thomas B.C."/>
            <person name="Singh A."/>
            <person name="Wilkins M.J."/>
            <person name="Karaoz U."/>
            <person name="Brodie E.L."/>
            <person name="Williams K.H."/>
            <person name="Hubbard S.S."/>
            <person name="Banfield J.F."/>
        </authorList>
    </citation>
    <scope>NUCLEOTIDE SEQUENCE [LARGE SCALE GENOMIC DNA]</scope>
</reference>